<dbReference type="Proteomes" id="UP000694864">
    <property type="component" value="Chromosome 5"/>
</dbReference>
<gene>
    <name evidence="3" type="primary">LOC104784830</name>
</gene>
<dbReference type="Pfam" id="PF00646">
    <property type="entry name" value="F-box"/>
    <property type="match status" value="1"/>
</dbReference>
<dbReference type="InterPro" id="IPR036047">
    <property type="entry name" value="F-box-like_dom_sf"/>
</dbReference>
<dbReference type="PANTHER" id="PTHR47123:SF15">
    <property type="entry name" value="F-BOX PROTEIN SKIP23"/>
    <property type="match status" value="1"/>
</dbReference>
<dbReference type="RefSeq" id="XP_010508220.2">
    <property type="nucleotide sequence ID" value="XM_010509918.2"/>
</dbReference>
<dbReference type="GeneID" id="104784830"/>
<dbReference type="CDD" id="cd09917">
    <property type="entry name" value="F-box_SF"/>
    <property type="match status" value="1"/>
</dbReference>
<dbReference type="SUPFAM" id="SSF81383">
    <property type="entry name" value="F-box domain"/>
    <property type="match status" value="1"/>
</dbReference>
<dbReference type="Gene3D" id="1.20.1280.50">
    <property type="match status" value="1"/>
</dbReference>
<dbReference type="SMART" id="SM00256">
    <property type="entry name" value="FBOX"/>
    <property type="match status" value="1"/>
</dbReference>
<reference evidence="3" key="2">
    <citation type="submission" date="2025-08" db="UniProtKB">
        <authorList>
            <consortium name="RefSeq"/>
        </authorList>
    </citation>
    <scope>IDENTIFICATION</scope>
    <source>
        <tissue evidence="3">Leaf</tissue>
    </source>
</reference>
<accession>A0ABM0YZ97</accession>
<dbReference type="InterPro" id="IPR005174">
    <property type="entry name" value="KIB1-4_b-propeller"/>
</dbReference>
<feature type="non-terminal residue" evidence="3">
    <location>
        <position position="1"/>
    </location>
</feature>
<evidence type="ECO:0000313" key="2">
    <source>
        <dbReference type="Proteomes" id="UP000694864"/>
    </source>
</evidence>
<feature type="domain" description="F-box" evidence="1">
    <location>
        <begin position="5"/>
        <end position="46"/>
    </location>
</feature>
<dbReference type="Pfam" id="PF03478">
    <property type="entry name" value="Beta-prop_KIB1-4"/>
    <property type="match status" value="1"/>
</dbReference>
<dbReference type="InterPro" id="IPR001810">
    <property type="entry name" value="F-box_dom"/>
</dbReference>
<organism evidence="2 3">
    <name type="scientific">Camelina sativa</name>
    <name type="common">False flax</name>
    <name type="synonym">Myagrum sativum</name>
    <dbReference type="NCBI Taxonomy" id="90675"/>
    <lineage>
        <taxon>Eukaryota</taxon>
        <taxon>Viridiplantae</taxon>
        <taxon>Streptophyta</taxon>
        <taxon>Embryophyta</taxon>
        <taxon>Tracheophyta</taxon>
        <taxon>Spermatophyta</taxon>
        <taxon>Magnoliopsida</taxon>
        <taxon>eudicotyledons</taxon>
        <taxon>Gunneridae</taxon>
        <taxon>Pentapetalae</taxon>
        <taxon>rosids</taxon>
        <taxon>malvids</taxon>
        <taxon>Brassicales</taxon>
        <taxon>Brassicaceae</taxon>
        <taxon>Camelineae</taxon>
        <taxon>Camelina</taxon>
    </lineage>
</organism>
<sequence>IGETLPKDMLELISKYLKSSFDLFQFRCVCSSWRNAAKPKPLLPSHDFPDSVFLDPSFSQRIILLIKPHHEQAEEDSIGGWLVKVGQHPLDPRKLHLIHPLTDDPDTSSFPRDFNCLVDMTKFKARELGREFVLDCVYDLKEPQKTLVKYLDDSDGVESKFVLLTIHKSGKLLVFTSWDEEWSLINDDMIPSCYFCDVILFNGCFFAVENNGRTFAVDHSSLRLTLAANPVFGGGDKKFLIESSGHMLLVDMINRELDLDDLWDLEEFDIEDHAYDIIDHSITDKIIVFKLVEREKSWVEVKDLGDKMLFLGDGFSFSTSASDFSPLYGGSVFFHGFVFDWEDLDTLDDEDVGVCEFKSGEIKLVRQHPEYAKLFWPPPSWFTDSIPHEN</sequence>
<name>A0ABM0YZ97_CAMSA</name>
<dbReference type="PANTHER" id="PTHR47123">
    <property type="entry name" value="F-BOX PROTEIN SKIP23"/>
    <property type="match status" value="1"/>
</dbReference>
<proteinExistence type="predicted"/>
<reference evidence="2" key="1">
    <citation type="journal article" date="2014" name="Nat. Commun.">
        <title>The emerging biofuel crop Camelina sativa retains a highly undifferentiated hexaploid genome structure.</title>
        <authorList>
            <person name="Kagale S."/>
            <person name="Koh C."/>
            <person name="Nixon J."/>
            <person name="Bollina V."/>
            <person name="Clarke W.E."/>
            <person name="Tuteja R."/>
            <person name="Spillane C."/>
            <person name="Robinson S.J."/>
            <person name="Links M.G."/>
            <person name="Clarke C."/>
            <person name="Higgins E.E."/>
            <person name="Huebert T."/>
            <person name="Sharpe A.G."/>
            <person name="Parkin I.A."/>
        </authorList>
    </citation>
    <scope>NUCLEOTIDE SEQUENCE [LARGE SCALE GENOMIC DNA]</scope>
    <source>
        <strain evidence="2">cv. DH55</strain>
    </source>
</reference>
<dbReference type="InterPro" id="IPR051304">
    <property type="entry name" value="SCF_F-box_domain"/>
</dbReference>
<evidence type="ECO:0000313" key="3">
    <source>
        <dbReference type="RefSeq" id="XP_010508220.2"/>
    </source>
</evidence>
<keyword evidence="2" id="KW-1185">Reference proteome</keyword>
<protein>
    <submittedName>
        <fullName evidence="3">F-box protein SKIP23-like</fullName>
    </submittedName>
</protein>
<evidence type="ECO:0000259" key="1">
    <source>
        <dbReference type="SMART" id="SM00256"/>
    </source>
</evidence>